<sequence>MTPTPSPCVALMFLVNS</sequence>
<organism evidence="1 2">
    <name type="scientific">Portunus trituberculatus</name>
    <name type="common">Swimming crab</name>
    <name type="synonym">Neptunus trituberculatus</name>
    <dbReference type="NCBI Taxonomy" id="210409"/>
    <lineage>
        <taxon>Eukaryota</taxon>
        <taxon>Metazoa</taxon>
        <taxon>Ecdysozoa</taxon>
        <taxon>Arthropoda</taxon>
        <taxon>Crustacea</taxon>
        <taxon>Multicrustacea</taxon>
        <taxon>Malacostraca</taxon>
        <taxon>Eumalacostraca</taxon>
        <taxon>Eucarida</taxon>
        <taxon>Decapoda</taxon>
        <taxon>Pleocyemata</taxon>
        <taxon>Brachyura</taxon>
        <taxon>Eubrachyura</taxon>
        <taxon>Portunoidea</taxon>
        <taxon>Portunidae</taxon>
        <taxon>Portuninae</taxon>
        <taxon>Portunus</taxon>
    </lineage>
</organism>
<proteinExistence type="predicted"/>
<dbReference type="AlphaFoldDB" id="A0A5B7JXA6"/>
<gene>
    <name evidence="1" type="ORF">E2C01_096173</name>
</gene>
<evidence type="ECO:0000313" key="1">
    <source>
        <dbReference type="EMBL" id="MPD00683.1"/>
    </source>
</evidence>
<evidence type="ECO:0000313" key="2">
    <source>
        <dbReference type="Proteomes" id="UP000324222"/>
    </source>
</evidence>
<keyword evidence="2" id="KW-1185">Reference proteome</keyword>
<reference evidence="1 2" key="1">
    <citation type="submission" date="2019-05" db="EMBL/GenBank/DDBJ databases">
        <title>Another draft genome of Portunus trituberculatus and its Hox gene families provides insights of decapod evolution.</title>
        <authorList>
            <person name="Jeong J.-H."/>
            <person name="Song I."/>
            <person name="Kim S."/>
            <person name="Choi T."/>
            <person name="Kim D."/>
            <person name="Ryu S."/>
            <person name="Kim W."/>
        </authorList>
    </citation>
    <scope>NUCLEOTIDE SEQUENCE [LARGE SCALE GENOMIC DNA]</scope>
    <source>
        <tissue evidence="1">Muscle</tissue>
    </source>
</reference>
<dbReference type="EMBL" id="VSRR010123898">
    <property type="protein sequence ID" value="MPD00683.1"/>
    <property type="molecule type" value="Genomic_DNA"/>
</dbReference>
<accession>A0A5B7JXA6</accession>
<protein>
    <submittedName>
        <fullName evidence="1">Uncharacterized protein</fullName>
    </submittedName>
</protein>
<dbReference type="Proteomes" id="UP000324222">
    <property type="component" value="Unassembled WGS sequence"/>
</dbReference>
<comment type="caution">
    <text evidence="1">The sequence shown here is derived from an EMBL/GenBank/DDBJ whole genome shotgun (WGS) entry which is preliminary data.</text>
</comment>
<name>A0A5B7JXA6_PORTR</name>